<evidence type="ECO:0000313" key="2">
    <source>
        <dbReference type="EMBL" id="CEM40160.1"/>
    </source>
</evidence>
<dbReference type="EMBL" id="CDMZ01001984">
    <property type="protein sequence ID" value="CEM40160.1"/>
    <property type="molecule type" value="Genomic_DNA"/>
</dbReference>
<gene>
    <name evidence="2" type="ORF">Cvel_871</name>
</gene>
<accession>A0A0G4H8Y0</accession>
<name>A0A0G4H8Y0_9ALVE</name>
<feature type="compositionally biased region" description="Basic and acidic residues" evidence="1">
    <location>
        <begin position="112"/>
        <end position="146"/>
    </location>
</feature>
<evidence type="ECO:0000256" key="1">
    <source>
        <dbReference type="SAM" id="MobiDB-lite"/>
    </source>
</evidence>
<reference evidence="2" key="1">
    <citation type="submission" date="2014-11" db="EMBL/GenBank/DDBJ databases">
        <authorList>
            <person name="Otto D Thomas"/>
            <person name="Naeem Raeece"/>
        </authorList>
    </citation>
    <scope>NUCLEOTIDE SEQUENCE</scope>
</reference>
<protein>
    <submittedName>
        <fullName evidence="2">Uncharacterized protein</fullName>
    </submittedName>
</protein>
<sequence length="146" mass="16058">MCNVCSMMAVKMYNSMTNGGVRFASIHSKLGQEAMERYGDGSDRDDGGPLGKLFGMHHKEEMLLVSADGTAKKGADALNAMSSMMAPESPQKTFLNMVDDRSYRALSSMRKSLGERSESVASEFRSEDWKGEIGGKEGKEHYERGE</sequence>
<proteinExistence type="predicted"/>
<dbReference type="VEuPathDB" id="CryptoDB:Cvel_871"/>
<organism evidence="2">
    <name type="scientific">Chromera velia CCMP2878</name>
    <dbReference type="NCBI Taxonomy" id="1169474"/>
    <lineage>
        <taxon>Eukaryota</taxon>
        <taxon>Sar</taxon>
        <taxon>Alveolata</taxon>
        <taxon>Colpodellida</taxon>
        <taxon>Chromeraceae</taxon>
        <taxon>Chromera</taxon>
    </lineage>
</organism>
<feature type="region of interest" description="Disordered" evidence="1">
    <location>
        <begin position="110"/>
        <end position="146"/>
    </location>
</feature>
<dbReference type="AlphaFoldDB" id="A0A0G4H8Y0"/>